<feature type="region of interest" description="Disordered" evidence="1">
    <location>
        <begin position="1"/>
        <end position="67"/>
    </location>
</feature>
<organism evidence="2 3">
    <name type="scientific">Hirsutella minnesotensis 3608</name>
    <dbReference type="NCBI Taxonomy" id="1043627"/>
    <lineage>
        <taxon>Eukaryota</taxon>
        <taxon>Fungi</taxon>
        <taxon>Dikarya</taxon>
        <taxon>Ascomycota</taxon>
        <taxon>Pezizomycotina</taxon>
        <taxon>Sordariomycetes</taxon>
        <taxon>Hypocreomycetidae</taxon>
        <taxon>Hypocreales</taxon>
        <taxon>Ophiocordycipitaceae</taxon>
        <taxon>Hirsutella</taxon>
    </lineage>
</organism>
<accession>A0A0F8A1Z6</accession>
<feature type="compositionally biased region" description="Low complexity" evidence="1">
    <location>
        <begin position="27"/>
        <end position="46"/>
    </location>
</feature>
<dbReference type="AlphaFoldDB" id="A0A0F8A1Z6"/>
<evidence type="ECO:0000313" key="3">
    <source>
        <dbReference type="Proteomes" id="UP000054481"/>
    </source>
</evidence>
<name>A0A0F8A1Z6_9HYPO</name>
<sequence>MGCDTHATRGAVDEHDRNDAGTDRGVTGSDQSSSAPTSSGTPGTRPIQRPSQRLGCMGVGHEGQATS</sequence>
<evidence type="ECO:0000256" key="1">
    <source>
        <dbReference type="SAM" id="MobiDB-lite"/>
    </source>
</evidence>
<protein>
    <submittedName>
        <fullName evidence="2">Uncharacterized protein</fullName>
    </submittedName>
</protein>
<dbReference type="EMBL" id="KQ030669">
    <property type="protein sequence ID" value="KJZ69889.1"/>
    <property type="molecule type" value="Genomic_DNA"/>
</dbReference>
<evidence type="ECO:0000313" key="2">
    <source>
        <dbReference type="EMBL" id="KJZ69889.1"/>
    </source>
</evidence>
<proteinExistence type="predicted"/>
<dbReference type="Proteomes" id="UP000054481">
    <property type="component" value="Unassembled WGS sequence"/>
</dbReference>
<keyword evidence="3" id="KW-1185">Reference proteome</keyword>
<feature type="compositionally biased region" description="Basic and acidic residues" evidence="1">
    <location>
        <begin position="11"/>
        <end position="22"/>
    </location>
</feature>
<reference evidence="2 3" key="1">
    <citation type="journal article" date="2014" name="Genome Biol. Evol.">
        <title>Comparative genomics and transcriptomics analyses reveal divergent lifestyle features of nematode endoparasitic fungus Hirsutella minnesotensis.</title>
        <authorList>
            <person name="Lai Y."/>
            <person name="Liu K."/>
            <person name="Zhang X."/>
            <person name="Zhang X."/>
            <person name="Li K."/>
            <person name="Wang N."/>
            <person name="Shu C."/>
            <person name="Wu Y."/>
            <person name="Wang C."/>
            <person name="Bushley K.E."/>
            <person name="Xiang M."/>
            <person name="Liu X."/>
        </authorList>
    </citation>
    <scope>NUCLEOTIDE SEQUENCE [LARGE SCALE GENOMIC DNA]</scope>
    <source>
        <strain evidence="2 3">3608</strain>
    </source>
</reference>
<gene>
    <name evidence="2" type="ORF">HIM_10722</name>
</gene>